<feature type="chain" id="PRO_5016233166" description="Receptor-like serine/threonine-protein kinase" evidence="16">
    <location>
        <begin position="27"/>
        <end position="722"/>
    </location>
</feature>
<dbReference type="SUPFAM" id="SSF56112">
    <property type="entry name" value="Protein kinase-like (PK-like)"/>
    <property type="match status" value="1"/>
</dbReference>
<dbReference type="InterPro" id="IPR003609">
    <property type="entry name" value="Pan_app"/>
</dbReference>
<dbReference type="InterPro" id="IPR036426">
    <property type="entry name" value="Bulb-type_lectin_dom_sf"/>
</dbReference>
<evidence type="ECO:0000256" key="13">
    <source>
        <dbReference type="PIRNR" id="PIRNR000641"/>
    </source>
</evidence>
<dbReference type="CDD" id="cd00028">
    <property type="entry name" value="B_lectin"/>
    <property type="match status" value="1"/>
</dbReference>
<dbReference type="PIRSF" id="PIRSF000641">
    <property type="entry name" value="SRK"/>
    <property type="match status" value="1"/>
</dbReference>
<dbReference type="FunFam" id="3.30.200.20:FF:000178">
    <property type="entry name" value="serine/threonine-protein kinase PBS1-like"/>
    <property type="match status" value="1"/>
</dbReference>
<dbReference type="SMART" id="SM00220">
    <property type="entry name" value="S_TKc"/>
    <property type="match status" value="1"/>
</dbReference>
<dbReference type="AlphaFoldDB" id="A0A314UV53"/>
<evidence type="ECO:0000256" key="8">
    <source>
        <dbReference type="ARBA" id="ARBA00022840"/>
    </source>
</evidence>
<evidence type="ECO:0000256" key="5">
    <source>
        <dbReference type="ARBA" id="ARBA00022729"/>
    </source>
</evidence>
<evidence type="ECO:0000256" key="7">
    <source>
        <dbReference type="ARBA" id="ARBA00022777"/>
    </source>
</evidence>
<dbReference type="FunFam" id="1.10.510.10:FF:000227">
    <property type="entry name" value="Serine/threonine-protein kinase"/>
    <property type="match status" value="1"/>
</dbReference>
<name>A0A314UV53_PRUYE</name>
<dbReference type="Pfam" id="PF08276">
    <property type="entry name" value="PAN_2"/>
    <property type="match status" value="1"/>
</dbReference>
<evidence type="ECO:0000256" key="10">
    <source>
        <dbReference type="ARBA" id="ARBA00023136"/>
    </source>
</evidence>
<comment type="catalytic activity">
    <reaction evidence="13">
        <text>L-seryl-[protein] + ATP = O-phospho-L-seryl-[protein] + ADP + H(+)</text>
        <dbReference type="Rhea" id="RHEA:17989"/>
        <dbReference type="Rhea" id="RHEA-COMP:9863"/>
        <dbReference type="Rhea" id="RHEA-COMP:11604"/>
        <dbReference type="ChEBI" id="CHEBI:15378"/>
        <dbReference type="ChEBI" id="CHEBI:29999"/>
        <dbReference type="ChEBI" id="CHEBI:30616"/>
        <dbReference type="ChEBI" id="CHEBI:83421"/>
        <dbReference type="ChEBI" id="CHEBI:456216"/>
        <dbReference type="EC" id="2.7.11.1"/>
    </reaction>
</comment>
<gene>
    <name evidence="20" type="ORF">Pyn_04839</name>
</gene>
<feature type="binding site" evidence="14">
    <location>
        <position position="419"/>
    </location>
    <ligand>
        <name>ATP</name>
        <dbReference type="ChEBI" id="CHEBI:30616"/>
    </ligand>
</feature>
<dbReference type="InterPro" id="IPR000858">
    <property type="entry name" value="S_locus_glycoprot_dom"/>
</dbReference>
<keyword evidence="5 16" id="KW-0732">Signal</keyword>
<keyword evidence="6 13" id="KW-0547">Nucleotide-binding</keyword>
<dbReference type="InterPro" id="IPR017441">
    <property type="entry name" value="Protein_kinase_ATP_BS"/>
</dbReference>
<evidence type="ECO:0000256" key="9">
    <source>
        <dbReference type="ARBA" id="ARBA00022989"/>
    </source>
</evidence>
<feature type="domain" description="Apple" evidence="19">
    <location>
        <begin position="264"/>
        <end position="346"/>
    </location>
</feature>
<dbReference type="CDD" id="cd14066">
    <property type="entry name" value="STKc_IRAK"/>
    <property type="match status" value="1"/>
</dbReference>
<evidence type="ECO:0000256" key="15">
    <source>
        <dbReference type="SAM" id="MobiDB-lite"/>
    </source>
</evidence>
<evidence type="ECO:0000256" key="14">
    <source>
        <dbReference type="PROSITE-ProRule" id="PRU10141"/>
    </source>
</evidence>
<keyword evidence="8 13" id="KW-0067">ATP-binding</keyword>
<dbReference type="InterPro" id="IPR008271">
    <property type="entry name" value="Ser/Thr_kinase_AS"/>
</dbReference>
<dbReference type="SMART" id="SM00473">
    <property type="entry name" value="PAN_AP"/>
    <property type="match status" value="1"/>
</dbReference>
<evidence type="ECO:0000256" key="3">
    <source>
        <dbReference type="ARBA" id="ARBA00022679"/>
    </source>
</evidence>
<dbReference type="GO" id="GO:0030246">
    <property type="term" value="F:carbohydrate binding"/>
    <property type="evidence" value="ECO:0007669"/>
    <property type="project" value="UniProtKB-KW"/>
</dbReference>
<dbReference type="PANTHER" id="PTHR47974">
    <property type="entry name" value="OS07G0415500 PROTEIN"/>
    <property type="match status" value="1"/>
</dbReference>
<keyword evidence="20" id="KW-0430">Lectin</keyword>
<dbReference type="InterPro" id="IPR011009">
    <property type="entry name" value="Kinase-like_dom_sf"/>
</dbReference>
<feature type="compositionally biased region" description="Low complexity" evidence="15">
    <location>
        <begin position="682"/>
        <end position="711"/>
    </location>
</feature>
<dbReference type="Proteomes" id="UP000250321">
    <property type="component" value="Unassembled WGS sequence"/>
</dbReference>
<dbReference type="GO" id="GO:0016020">
    <property type="term" value="C:membrane"/>
    <property type="evidence" value="ECO:0007669"/>
    <property type="project" value="UniProtKB-SubCell"/>
</dbReference>
<evidence type="ECO:0000256" key="12">
    <source>
        <dbReference type="ARBA" id="ARBA00023180"/>
    </source>
</evidence>
<evidence type="ECO:0000256" key="4">
    <source>
        <dbReference type="ARBA" id="ARBA00022692"/>
    </source>
</evidence>
<dbReference type="InterPro" id="IPR001480">
    <property type="entry name" value="Bulb-type_lectin_dom"/>
</dbReference>
<comment type="catalytic activity">
    <reaction evidence="13">
        <text>L-threonyl-[protein] + ATP = O-phospho-L-threonyl-[protein] + ADP + H(+)</text>
        <dbReference type="Rhea" id="RHEA:46608"/>
        <dbReference type="Rhea" id="RHEA-COMP:11060"/>
        <dbReference type="Rhea" id="RHEA-COMP:11605"/>
        <dbReference type="ChEBI" id="CHEBI:15378"/>
        <dbReference type="ChEBI" id="CHEBI:30013"/>
        <dbReference type="ChEBI" id="CHEBI:30616"/>
        <dbReference type="ChEBI" id="CHEBI:61977"/>
        <dbReference type="ChEBI" id="CHEBI:456216"/>
        <dbReference type="EC" id="2.7.11.1"/>
    </reaction>
</comment>
<dbReference type="PROSITE" id="PS50948">
    <property type="entry name" value="PAN"/>
    <property type="match status" value="1"/>
</dbReference>
<protein>
    <recommendedName>
        <fullName evidence="13">Receptor-like serine/threonine-protein kinase</fullName>
        <ecNumber evidence="13">2.7.11.1</ecNumber>
    </recommendedName>
</protein>
<evidence type="ECO:0000256" key="11">
    <source>
        <dbReference type="ARBA" id="ARBA00023157"/>
    </source>
</evidence>
<evidence type="ECO:0000259" key="19">
    <source>
        <dbReference type="PROSITE" id="PS50948"/>
    </source>
</evidence>
<evidence type="ECO:0000313" key="21">
    <source>
        <dbReference type="Proteomes" id="UP000250321"/>
    </source>
</evidence>
<reference evidence="20 21" key="1">
    <citation type="submission" date="2018-02" db="EMBL/GenBank/DDBJ databases">
        <title>Draft genome of wild Prunus yedoensis var. nudiflora.</title>
        <authorList>
            <person name="Baek S."/>
            <person name="Kim J.-H."/>
            <person name="Choi K."/>
            <person name="Kim G.-B."/>
            <person name="Cho A."/>
            <person name="Jang H."/>
            <person name="Shin C.-H."/>
            <person name="Yu H.-J."/>
            <person name="Mun J.-H."/>
        </authorList>
    </citation>
    <scope>NUCLEOTIDE SEQUENCE [LARGE SCALE GENOMIC DNA]</scope>
    <source>
        <strain evidence="21">cv. Jeju island</strain>
        <tissue evidence="20">Leaf</tissue>
    </source>
</reference>
<dbReference type="CDD" id="cd01098">
    <property type="entry name" value="PAN_AP_plant"/>
    <property type="match status" value="1"/>
</dbReference>
<dbReference type="Gene3D" id="2.90.10.10">
    <property type="entry name" value="Bulb-type lectin domain"/>
    <property type="match status" value="1"/>
</dbReference>
<keyword evidence="10" id="KW-0472">Membrane</keyword>
<keyword evidence="12" id="KW-0325">Glycoprotein</keyword>
<accession>A0A314UV53</accession>
<dbReference type="SMART" id="SM00108">
    <property type="entry name" value="B_lectin"/>
    <property type="match status" value="1"/>
</dbReference>
<dbReference type="OrthoDB" id="643280at2759"/>
<dbReference type="PANTHER" id="PTHR47974:SF19">
    <property type="entry name" value="RECEPTOR-LIKE SERINE_THREONINE-PROTEIN KINASE"/>
    <property type="match status" value="1"/>
</dbReference>
<feature type="region of interest" description="Disordered" evidence="15">
    <location>
        <begin position="680"/>
        <end position="722"/>
    </location>
</feature>
<dbReference type="PROSITE" id="PS50927">
    <property type="entry name" value="BULB_LECTIN"/>
    <property type="match status" value="1"/>
</dbReference>
<dbReference type="Pfam" id="PF00954">
    <property type="entry name" value="S_locus_glycop"/>
    <property type="match status" value="1"/>
</dbReference>
<dbReference type="GO" id="GO:0106310">
    <property type="term" value="F:protein serine kinase activity"/>
    <property type="evidence" value="ECO:0007669"/>
    <property type="project" value="RHEA"/>
</dbReference>
<dbReference type="GO" id="GO:0005524">
    <property type="term" value="F:ATP binding"/>
    <property type="evidence" value="ECO:0007669"/>
    <property type="project" value="UniProtKB-UniRule"/>
</dbReference>
<dbReference type="PROSITE" id="PS00107">
    <property type="entry name" value="PROTEIN_KINASE_ATP"/>
    <property type="match status" value="1"/>
</dbReference>
<comment type="subcellular location">
    <subcellularLocation>
        <location evidence="1">Membrane</location>
        <topology evidence="1">Single-pass membrane protein</topology>
    </subcellularLocation>
</comment>
<keyword evidence="9" id="KW-1133">Transmembrane helix</keyword>
<comment type="caution">
    <text evidence="20">The sequence shown here is derived from an EMBL/GenBank/DDBJ whole genome shotgun (WGS) entry which is preliminary data.</text>
</comment>
<keyword evidence="2 13" id="KW-0723">Serine/threonine-protein kinase</keyword>
<dbReference type="GO" id="GO:0004674">
    <property type="term" value="F:protein serine/threonine kinase activity"/>
    <property type="evidence" value="ECO:0007669"/>
    <property type="project" value="UniProtKB-KW"/>
</dbReference>
<evidence type="ECO:0000256" key="6">
    <source>
        <dbReference type="ARBA" id="ARBA00022741"/>
    </source>
</evidence>
<dbReference type="Gene3D" id="3.30.200.20">
    <property type="entry name" value="Phosphorylase Kinase, domain 1"/>
    <property type="match status" value="1"/>
</dbReference>
<dbReference type="InterPro" id="IPR000719">
    <property type="entry name" value="Prot_kinase_dom"/>
</dbReference>
<feature type="signal peptide" evidence="16">
    <location>
        <begin position="1"/>
        <end position="26"/>
    </location>
</feature>
<comment type="similarity">
    <text evidence="13">Belongs to the protein kinase superfamily. Ser/Thr protein kinase family.</text>
</comment>
<keyword evidence="21" id="KW-1185">Reference proteome</keyword>
<evidence type="ECO:0000259" key="17">
    <source>
        <dbReference type="PROSITE" id="PS50011"/>
    </source>
</evidence>
<dbReference type="SUPFAM" id="SSF51110">
    <property type="entry name" value="alpha-D-mannose-specific plant lectins"/>
    <property type="match status" value="1"/>
</dbReference>
<sequence length="722" mass="80097">MDAKTKRSLVLLLCLCLHLKTHVCLAADTIAANQSLSGDQTIVSAGKVFELGFFKPGNSSNYYIGMWYSKQLVSLETIVWVANRETPVSDRFSSVLRISDDSGNLVLRTAGSNANTSEPLWQSFDHPAHTWLPGARIGFNTVTNQTLILTSWKSSEDPAPGLFTLELDPNGSNAYLIFWNRSRQYWSSGAWDANSRIFSGTISRFVMHTSGQIQQLTWLEISSQWNLFWNQPRKQCEVYDLCGAFGSCNEAYSGGCKRKTPLHCENATSADGKQDQFLKMARMSLPENEQSVKVETIAGCESICLNNCSCTAYAYNSSGCSIWIGDLFNLQESSSSDSQGITLLSCWNSNSLRPYCGCNLETKEESDWNGKSSRGFIGGLWVQRSARCNKELLRKIGGGGFGSVFKGTLPDSSVIAVKKLESVSQGEKQFRTEVSTIGTIQHVNLVRLRGFCSEGTKRMLVYDYMPNGSLDSHLFHDTRPNVLDWKTRYQIALGTARGLAYLHEKCRDCIIHCDIKPENILLDTELGPKVADFGLAKLVGREFSRVLTTMRGTRGYLAPEWISGVAITVKADVYSYGMMLFEFVSGRRNSEQSEDGKPDNTAETDVLSLLDPRLDGNADVQELTRICRVACWCVQDDEAHRPSMGQVVQILEGVSDVNLPPIPRSLQVLGDDQEHIIFFTESSSSQSSHQRSNNTSTASSQTKSTTSSTISKRSEEEHQINT</sequence>
<dbReference type="Pfam" id="PF01453">
    <property type="entry name" value="B_lectin"/>
    <property type="match status" value="1"/>
</dbReference>
<keyword evidence="20" id="KW-0675">Receptor</keyword>
<keyword evidence="4" id="KW-0812">Transmembrane</keyword>
<dbReference type="PROSITE" id="PS00108">
    <property type="entry name" value="PROTEIN_KINASE_ST"/>
    <property type="match status" value="1"/>
</dbReference>
<keyword evidence="7 13" id="KW-0418">Kinase</keyword>
<dbReference type="EMBL" id="PJQY01002957">
    <property type="protein sequence ID" value="PQM41383.1"/>
    <property type="molecule type" value="Genomic_DNA"/>
</dbReference>
<dbReference type="InterPro" id="IPR024171">
    <property type="entry name" value="SRK-like_kinase"/>
</dbReference>
<keyword evidence="11" id="KW-1015">Disulfide bond</keyword>
<proteinExistence type="inferred from homology"/>
<evidence type="ECO:0000313" key="20">
    <source>
        <dbReference type="EMBL" id="PQM41383.1"/>
    </source>
</evidence>
<evidence type="ECO:0000256" key="1">
    <source>
        <dbReference type="ARBA" id="ARBA00004167"/>
    </source>
</evidence>
<evidence type="ECO:0000256" key="2">
    <source>
        <dbReference type="ARBA" id="ARBA00022527"/>
    </source>
</evidence>
<evidence type="ECO:0000256" key="16">
    <source>
        <dbReference type="SAM" id="SignalP"/>
    </source>
</evidence>
<feature type="compositionally biased region" description="Basic and acidic residues" evidence="15">
    <location>
        <begin position="712"/>
        <end position="722"/>
    </location>
</feature>
<dbReference type="PROSITE" id="PS50011">
    <property type="entry name" value="PROTEIN_KINASE_DOM"/>
    <property type="match status" value="1"/>
</dbReference>
<evidence type="ECO:0000259" key="18">
    <source>
        <dbReference type="PROSITE" id="PS50927"/>
    </source>
</evidence>
<keyword evidence="3 13" id="KW-0808">Transferase</keyword>
<feature type="domain" description="Bulb-type lectin" evidence="18">
    <location>
        <begin position="27"/>
        <end position="162"/>
    </location>
</feature>
<dbReference type="Pfam" id="PF00069">
    <property type="entry name" value="Pkinase"/>
    <property type="match status" value="1"/>
</dbReference>
<feature type="domain" description="Protein kinase" evidence="17">
    <location>
        <begin position="390"/>
        <end position="654"/>
    </location>
</feature>
<organism evidence="20 21">
    <name type="scientific">Prunus yedoensis var. nudiflora</name>
    <dbReference type="NCBI Taxonomy" id="2094558"/>
    <lineage>
        <taxon>Eukaryota</taxon>
        <taxon>Viridiplantae</taxon>
        <taxon>Streptophyta</taxon>
        <taxon>Embryophyta</taxon>
        <taxon>Tracheophyta</taxon>
        <taxon>Spermatophyta</taxon>
        <taxon>Magnoliopsida</taxon>
        <taxon>eudicotyledons</taxon>
        <taxon>Gunneridae</taxon>
        <taxon>Pentapetalae</taxon>
        <taxon>rosids</taxon>
        <taxon>fabids</taxon>
        <taxon>Rosales</taxon>
        <taxon>Rosaceae</taxon>
        <taxon>Amygdaloideae</taxon>
        <taxon>Amygdaleae</taxon>
        <taxon>Prunus</taxon>
    </lineage>
</organism>
<dbReference type="Gene3D" id="1.10.510.10">
    <property type="entry name" value="Transferase(Phosphotransferase) domain 1"/>
    <property type="match status" value="1"/>
</dbReference>
<dbReference type="GO" id="GO:0048544">
    <property type="term" value="P:recognition of pollen"/>
    <property type="evidence" value="ECO:0007669"/>
    <property type="project" value="InterPro"/>
</dbReference>
<dbReference type="EC" id="2.7.11.1" evidence="13"/>